<dbReference type="HOGENOM" id="CLU_2687057_0_0_10"/>
<keyword evidence="3" id="KW-1185">Reference proteome</keyword>
<reference evidence="2 3" key="1">
    <citation type="journal article" date="2010" name="BMC Genomics">
        <title>The complete genome of Zunongwangia profunda SM-A87 reveals its adaptation to the deep-sea environment and ecological role in sedimentary organic nitrogen degradation.</title>
        <authorList>
            <person name="Qin Q.L."/>
            <person name="Zhang X.Y."/>
            <person name="Wang X.M."/>
            <person name="Liu G.M."/>
            <person name="Chen X.L."/>
            <person name="Xie B.B."/>
            <person name="Dang H.Y."/>
            <person name="Zhou B.C."/>
            <person name="Yu J."/>
            <person name="Zhang Y.Z."/>
        </authorList>
    </citation>
    <scope>NUCLEOTIDE SEQUENCE [LARGE SCALE GENOMIC DNA]</scope>
    <source>
        <strain evidence="3">DSM 18752 / CCTCC AB 206139 / SM-A87</strain>
    </source>
</reference>
<dbReference type="STRING" id="655815.ZPR_3749"/>
<dbReference type="EMBL" id="CP001650">
    <property type="protein sequence ID" value="ADF54056.1"/>
    <property type="molecule type" value="Genomic_DNA"/>
</dbReference>
<keyword evidence="1" id="KW-0812">Transmembrane</keyword>
<dbReference type="KEGG" id="zpr:ZPR_3749"/>
<feature type="transmembrane region" description="Helical" evidence="1">
    <location>
        <begin position="45"/>
        <end position="67"/>
    </location>
</feature>
<accession>D5BLD0</accession>
<evidence type="ECO:0000313" key="2">
    <source>
        <dbReference type="EMBL" id="ADF54056.1"/>
    </source>
</evidence>
<keyword evidence="1" id="KW-1133">Transmembrane helix</keyword>
<sequence>MPSLQHSPIFGQLPEVQIVCRSYLSTRLRNSVYFLPVGSLTLSHFGFPLGVVFVGVSVSVLIAKISFSKIQYSI</sequence>
<name>D5BLD0_ZUNPS</name>
<evidence type="ECO:0000313" key="3">
    <source>
        <dbReference type="Proteomes" id="UP000001654"/>
    </source>
</evidence>
<gene>
    <name evidence="2" type="ordered locus">ZPR_3749</name>
</gene>
<proteinExistence type="predicted"/>
<organism evidence="2 3">
    <name type="scientific">Zunongwangia profunda (strain DSM 18752 / CCTCC AB 206139 / SM-A87)</name>
    <name type="common">Wangia profunda</name>
    <dbReference type="NCBI Taxonomy" id="655815"/>
    <lineage>
        <taxon>Bacteria</taxon>
        <taxon>Pseudomonadati</taxon>
        <taxon>Bacteroidota</taxon>
        <taxon>Flavobacteriia</taxon>
        <taxon>Flavobacteriales</taxon>
        <taxon>Flavobacteriaceae</taxon>
        <taxon>Zunongwangia</taxon>
    </lineage>
</organism>
<dbReference type="Proteomes" id="UP000001654">
    <property type="component" value="Chromosome"/>
</dbReference>
<protein>
    <submittedName>
        <fullName evidence="2">Uncharacterized protein</fullName>
    </submittedName>
</protein>
<keyword evidence="1" id="KW-0472">Membrane</keyword>
<evidence type="ECO:0000256" key="1">
    <source>
        <dbReference type="SAM" id="Phobius"/>
    </source>
</evidence>
<dbReference type="AlphaFoldDB" id="D5BLD0"/>